<comment type="similarity">
    <text evidence="2">Belongs to the bHLH protein family.</text>
</comment>
<name>A0A804LRH1_MAIZE</name>
<dbReference type="Gramene" id="Zm00001eb031020_T001">
    <property type="protein sequence ID" value="Zm00001eb031020_P001"/>
    <property type="gene ID" value="Zm00001eb031020"/>
</dbReference>
<proteinExistence type="inferred from homology"/>
<dbReference type="Gene3D" id="4.10.280.10">
    <property type="entry name" value="Helix-loop-helix DNA-binding domain"/>
    <property type="match status" value="1"/>
</dbReference>
<evidence type="ECO:0000256" key="2">
    <source>
        <dbReference type="ARBA" id="ARBA00005510"/>
    </source>
</evidence>
<dbReference type="CDD" id="cd11445">
    <property type="entry name" value="bHLH_AtPIF_like"/>
    <property type="match status" value="1"/>
</dbReference>
<reference evidence="9" key="3">
    <citation type="submission" date="2021-05" db="UniProtKB">
        <authorList>
            <consortium name="EnsemblPlants"/>
        </authorList>
    </citation>
    <scope>IDENTIFICATION</scope>
    <source>
        <strain evidence="9">cv. B73</strain>
    </source>
</reference>
<dbReference type="AlphaFoldDB" id="A0A804LRH1"/>
<evidence type="ECO:0000256" key="5">
    <source>
        <dbReference type="ARBA" id="ARBA00023163"/>
    </source>
</evidence>
<dbReference type="SMR" id="A0A804LRH1"/>
<sequence length="327" mass="34688">MNYPADAAADPWCCYSNNAGEAAAAAAVPTSGETSSFFADMVAADYSTDDLFELVLKQEGHEGGASGPTQPAVSCVWSSSSRFSKPPDVQFDPPSEDEMAGWLYTIVKGDQRVCNDDDDGRRPVANDDGAEDAVPVIGTSTVTTDKKEKVPSMTMTTTTDKEMRKTPGGGSSRRSHHGEAHNLTEKRRRHKINERLKTLQQIVPGCSKSNQASTLDQTIHYMKSLQHQVQAMSSAGLLAPAAAAYPAVVQPRCVPMGTPPPVPSVPFQAAAPTTTVLGGYHPPSSPAATMVPFGTTAVLQLPHYPGAAAAVMVPVAPLYPARRRLLQ</sequence>
<dbReference type="PANTHER" id="PTHR45855:SF24">
    <property type="entry name" value="HELIX-LOOP-HELIX DNA-BINDING DOMAIN CONTAINING PROTEIN, EXPRESSED"/>
    <property type="match status" value="1"/>
</dbReference>
<evidence type="ECO:0000256" key="7">
    <source>
        <dbReference type="SAM" id="MobiDB-lite"/>
    </source>
</evidence>
<feature type="domain" description="BHLH" evidence="8">
    <location>
        <begin position="176"/>
        <end position="225"/>
    </location>
</feature>
<dbReference type="InParanoid" id="A0A804LRH1"/>
<dbReference type="InterPro" id="IPR011598">
    <property type="entry name" value="bHLH_dom"/>
</dbReference>
<dbReference type="FunCoup" id="A0A804LRH1">
    <property type="interactions" value="147"/>
</dbReference>
<organism evidence="9 10">
    <name type="scientific">Zea mays</name>
    <name type="common">Maize</name>
    <dbReference type="NCBI Taxonomy" id="4577"/>
    <lineage>
        <taxon>Eukaryota</taxon>
        <taxon>Viridiplantae</taxon>
        <taxon>Streptophyta</taxon>
        <taxon>Embryophyta</taxon>
        <taxon>Tracheophyta</taxon>
        <taxon>Spermatophyta</taxon>
        <taxon>Magnoliopsida</taxon>
        <taxon>Liliopsida</taxon>
        <taxon>Poales</taxon>
        <taxon>Poaceae</taxon>
        <taxon>PACMAD clade</taxon>
        <taxon>Panicoideae</taxon>
        <taxon>Andropogonodae</taxon>
        <taxon>Andropogoneae</taxon>
        <taxon>Tripsacinae</taxon>
        <taxon>Zea</taxon>
    </lineage>
</organism>
<comment type="subcellular location">
    <subcellularLocation>
        <location evidence="1">Nucleus</location>
    </subcellularLocation>
</comment>
<dbReference type="Pfam" id="PF00010">
    <property type="entry name" value="HLH"/>
    <property type="match status" value="1"/>
</dbReference>
<evidence type="ECO:0000256" key="4">
    <source>
        <dbReference type="ARBA" id="ARBA00023125"/>
    </source>
</evidence>
<dbReference type="Proteomes" id="UP000007305">
    <property type="component" value="Chromosome 1"/>
</dbReference>
<dbReference type="InterPro" id="IPR047265">
    <property type="entry name" value="PIF1-like_bHLH"/>
</dbReference>
<keyword evidence="10" id="KW-1185">Reference proteome</keyword>
<keyword evidence="6" id="KW-0539">Nucleus</keyword>
<dbReference type="EnsemblPlants" id="Zm00001eb031020_T001">
    <property type="protein sequence ID" value="Zm00001eb031020_P001"/>
    <property type="gene ID" value="Zm00001eb031020"/>
</dbReference>
<keyword evidence="5" id="KW-0804">Transcription</keyword>
<dbReference type="InterPro" id="IPR031066">
    <property type="entry name" value="bHLH_ALC-like_plant"/>
</dbReference>
<protein>
    <recommendedName>
        <fullName evidence="8">BHLH domain-containing protein</fullName>
    </recommendedName>
</protein>
<dbReference type="InterPro" id="IPR036638">
    <property type="entry name" value="HLH_DNA-bd_sf"/>
</dbReference>
<dbReference type="PANTHER" id="PTHR45855">
    <property type="entry name" value="TRANSCRIPTION FACTOR PIF1-RELATED"/>
    <property type="match status" value="1"/>
</dbReference>
<dbReference type="GO" id="GO:0005634">
    <property type="term" value="C:nucleus"/>
    <property type="evidence" value="ECO:0000318"/>
    <property type="project" value="GO_Central"/>
</dbReference>
<dbReference type="SMART" id="SM00353">
    <property type="entry name" value="HLH"/>
    <property type="match status" value="1"/>
</dbReference>
<feature type="region of interest" description="Disordered" evidence="7">
    <location>
        <begin position="114"/>
        <end position="188"/>
    </location>
</feature>
<reference evidence="9" key="2">
    <citation type="submission" date="2019-07" db="EMBL/GenBank/DDBJ databases">
        <authorList>
            <person name="Seetharam A."/>
            <person name="Woodhouse M."/>
            <person name="Cannon E."/>
        </authorList>
    </citation>
    <scope>NUCLEOTIDE SEQUENCE [LARGE SCALE GENOMIC DNA]</scope>
    <source>
        <strain evidence="9">cv. B73</strain>
    </source>
</reference>
<feature type="compositionally biased region" description="Basic and acidic residues" evidence="7">
    <location>
        <begin position="114"/>
        <end position="125"/>
    </location>
</feature>
<accession>A0A804LRH1</accession>
<dbReference type="SUPFAM" id="SSF47459">
    <property type="entry name" value="HLH, helix-loop-helix DNA-binding domain"/>
    <property type="match status" value="1"/>
</dbReference>
<evidence type="ECO:0000313" key="10">
    <source>
        <dbReference type="Proteomes" id="UP000007305"/>
    </source>
</evidence>
<evidence type="ECO:0000256" key="3">
    <source>
        <dbReference type="ARBA" id="ARBA00023015"/>
    </source>
</evidence>
<evidence type="ECO:0000256" key="6">
    <source>
        <dbReference type="ARBA" id="ARBA00023242"/>
    </source>
</evidence>
<dbReference type="PROSITE" id="PS50888">
    <property type="entry name" value="BHLH"/>
    <property type="match status" value="1"/>
</dbReference>
<evidence type="ECO:0000259" key="8">
    <source>
        <dbReference type="PROSITE" id="PS50888"/>
    </source>
</evidence>
<dbReference type="GO" id="GO:0046983">
    <property type="term" value="F:protein dimerization activity"/>
    <property type="evidence" value="ECO:0007669"/>
    <property type="project" value="InterPro"/>
</dbReference>
<evidence type="ECO:0000313" key="9">
    <source>
        <dbReference type="EnsemblPlants" id="Zm00001eb031020_P001"/>
    </source>
</evidence>
<dbReference type="GO" id="GO:0003677">
    <property type="term" value="F:DNA binding"/>
    <property type="evidence" value="ECO:0007669"/>
    <property type="project" value="UniProtKB-KW"/>
</dbReference>
<evidence type="ECO:0000256" key="1">
    <source>
        <dbReference type="ARBA" id="ARBA00004123"/>
    </source>
</evidence>
<keyword evidence="4" id="KW-0238">DNA-binding</keyword>
<keyword evidence="3" id="KW-0805">Transcription regulation</keyword>
<reference evidence="10" key="1">
    <citation type="submission" date="2015-12" db="EMBL/GenBank/DDBJ databases">
        <title>Update maize B73 reference genome by single molecule sequencing technologies.</title>
        <authorList>
            <consortium name="Maize Genome Sequencing Project"/>
            <person name="Ware D."/>
        </authorList>
    </citation>
    <scope>NUCLEOTIDE SEQUENCE [LARGE SCALE GENOMIC DNA]</scope>
    <source>
        <strain evidence="10">cv. B73</strain>
    </source>
</reference>